<gene>
    <name evidence="2" type="ORF">SAMN05444277_11942</name>
</gene>
<dbReference type="SUPFAM" id="SSF54593">
    <property type="entry name" value="Glyoxalase/Bleomycin resistance protein/Dihydroxybiphenyl dioxygenase"/>
    <property type="match status" value="1"/>
</dbReference>
<dbReference type="CDD" id="cd06588">
    <property type="entry name" value="PhnB_like"/>
    <property type="match status" value="1"/>
</dbReference>
<dbReference type="OrthoDB" id="9795306at2"/>
<dbReference type="Proteomes" id="UP000199031">
    <property type="component" value="Unassembled WGS sequence"/>
</dbReference>
<organism evidence="2 3">
    <name type="scientific">Parafilimonas terrae</name>
    <dbReference type="NCBI Taxonomy" id="1465490"/>
    <lineage>
        <taxon>Bacteria</taxon>
        <taxon>Pseudomonadati</taxon>
        <taxon>Bacteroidota</taxon>
        <taxon>Chitinophagia</taxon>
        <taxon>Chitinophagales</taxon>
        <taxon>Chitinophagaceae</taxon>
        <taxon>Parafilimonas</taxon>
    </lineage>
</organism>
<reference evidence="2 3" key="1">
    <citation type="submission" date="2016-10" db="EMBL/GenBank/DDBJ databases">
        <authorList>
            <person name="de Groot N.N."/>
        </authorList>
    </citation>
    <scope>NUCLEOTIDE SEQUENCE [LARGE SCALE GENOMIC DNA]</scope>
    <source>
        <strain evidence="2 3">DSM 28286</strain>
    </source>
</reference>
<evidence type="ECO:0000259" key="1">
    <source>
        <dbReference type="Pfam" id="PF06983"/>
    </source>
</evidence>
<dbReference type="InterPro" id="IPR028973">
    <property type="entry name" value="PhnB-like"/>
</dbReference>
<sequence>MKTIHSYLYFNGNCREAMIFYKKCLGGELSFQTVGESPLSETMPEKMKKCILHAVLANKEFVLMGTDMINESGLLKGNAVSLVLTCSSEKEIRECYKKLSQGGEQTHPLENTFWNVLFGGLTDKYGNTWILNYNREEIK</sequence>
<dbReference type="EMBL" id="FOXQ01000019">
    <property type="protein sequence ID" value="SFQ54307.1"/>
    <property type="molecule type" value="Genomic_DNA"/>
</dbReference>
<dbReference type="PANTHER" id="PTHR33990:SF1">
    <property type="entry name" value="PROTEIN YJDN"/>
    <property type="match status" value="1"/>
</dbReference>
<evidence type="ECO:0000313" key="2">
    <source>
        <dbReference type="EMBL" id="SFQ54307.1"/>
    </source>
</evidence>
<dbReference type="Pfam" id="PF06983">
    <property type="entry name" value="3-dmu-9_3-mt"/>
    <property type="match status" value="1"/>
</dbReference>
<name>A0A1I5ZDU1_9BACT</name>
<feature type="domain" description="PhnB-like" evidence="1">
    <location>
        <begin position="4"/>
        <end position="129"/>
    </location>
</feature>
<dbReference type="Gene3D" id="3.10.180.10">
    <property type="entry name" value="2,3-Dihydroxybiphenyl 1,2-Dioxygenase, domain 1"/>
    <property type="match status" value="1"/>
</dbReference>
<proteinExistence type="predicted"/>
<dbReference type="InterPro" id="IPR029068">
    <property type="entry name" value="Glyas_Bleomycin-R_OHBP_Dase"/>
</dbReference>
<evidence type="ECO:0000313" key="3">
    <source>
        <dbReference type="Proteomes" id="UP000199031"/>
    </source>
</evidence>
<dbReference type="AlphaFoldDB" id="A0A1I5ZDU1"/>
<dbReference type="STRING" id="1465490.SAMN05444277_11942"/>
<protein>
    <submittedName>
        <fullName evidence="2">PhnB protein</fullName>
    </submittedName>
</protein>
<dbReference type="RefSeq" id="WP_090663094.1">
    <property type="nucleotide sequence ID" value="NZ_FOXQ01000019.1"/>
</dbReference>
<dbReference type="PANTHER" id="PTHR33990">
    <property type="entry name" value="PROTEIN YJDN-RELATED"/>
    <property type="match status" value="1"/>
</dbReference>
<keyword evidence="3" id="KW-1185">Reference proteome</keyword>
<accession>A0A1I5ZDU1</accession>